<comment type="function">
    <text evidence="1">Transcriptional repressor of xylose-utilizing enzymes.</text>
</comment>
<proteinExistence type="inferred from homology"/>
<comment type="similarity">
    <text evidence="2">Belongs to the ROK (NagC/XylR) family.</text>
</comment>
<evidence type="ECO:0000256" key="3">
    <source>
        <dbReference type="ARBA" id="ARBA00022629"/>
    </source>
</evidence>
<dbReference type="SUPFAM" id="SSF53067">
    <property type="entry name" value="Actin-like ATPase domain"/>
    <property type="match status" value="1"/>
</dbReference>
<protein>
    <submittedName>
        <fullName evidence="4">Glucokinase-like ROK family protein</fullName>
    </submittedName>
</protein>
<gene>
    <name evidence="4" type="ORF">J2S25_000391</name>
</gene>
<dbReference type="CDD" id="cd24076">
    <property type="entry name" value="ASKHA_ATPase_ROK_BsXylR-like"/>
    <property type="match status" value="1"/>
</dbReference>
<dbReference type="PANTHER" id="PTHR18964:SF149">
    <property type="entry name" value="BIFUNCTIONAL UDP-N-ACETYLGLUCOSAMINE 2-EPIMERASE_N-ACETYLMANNOSAMINE KINASE"/>
    <property type="match status" value="1"/>
</dbReference>
<accession>A0ABU0FRF5</accession>
<dbReference type="InterPro" id="IPR043129">
    <property type="entry name" value="ATPase_NBD"/>
</dbReference>
<evidence type="ECO:0000313" key="5">
    <source>
        <dbReference type="Proteomes" id="UP001242313"/>
    </source>
</evidence>
<evidence type="ECO:0000313" key="4">
    <source>
        <dbReference type="EMBL" id="MDQ0412211.1"/>
    </source>
</evidence>
<sequence length="387" mass="42490">MGILTWNQHVVKKNNKALVLSLIIEKETISRADIANVTGLNKTTVSSLVTELLEDELIYESGPGISSGGRRPVLLHFNRNTGYSIGVDIGVNYILSVLTDLKGKIIIEKSQSVNRTSYAAIISTVQTMIQSLMDEMPDSRYGIVGIGVGVPGIVNKQGSVLLAPNLGWTNIQLKEDLEKISNMPIIIENEANAGAVGEQQFGAGQDYENILYVSAGIGIGVGIILNKELYRGKSGFSGEMGHMILEMNGKRCNCRSRGCWEAYASEHALLEMAGENIDSLESLIDYAKNGEKSAIELFEKIGQYLGFGINNIINTFNPDQVIIGNRLALIREWIEEPIRKTIENHTLAYHQKEMHLEFSMLGKYSTALGMSAFVVDNFIKAGEIQNC</sequence>
<dbReference type="Gene3D" id="1.10.10.10">
    <property type="entry name" value="Winged helix-like DNA-binding domain superfamily/Winged helix DNA-binding domain"/>
    <property type="match status" value="1"/>
</dbReference>
<dbReference type="Pfam" id="PF13412">
    <property type="entry name" value="HTH_24"/>
    <property type="match status" value="1"/>
</dbReference>
<keyword evidence="3" id="KW-0119">Carbohydrate metabolism</keyword>
<dbReference type="InterPro" id="IPR000600">
    <property type="entry name" value="ROK"/>
</dbReference>
<dbReference type="SUPFAM" id="SSF46785">
    <property type="entry name" value="Winged helix' DNA-binding domain"/>
    <property type="match status" value="1"/>
</dbReference>
<comment type="caution">
    <text evidence="4">The sequence shown here is derived from an EMBL/GenBank/DDBJ whole genome shotgun (WGS) entry which is preliminary data.</text>
</comment>
<dbReference type="Pfam" id="PF00480">
    <property type="entry name" value="ROK"/>
    <property type="match status" value="1"/>
</dbReference>
<dbReference type="Gene3D" id="3.30.420.40">
    <property type="match status" value="2"/>
</dbReference>
<evidence type="ECO:0000256" key="1">
    <source>
        <dbReference type="ARBA" id="ARBA00002486"/>
    </source>
</evidence>
<dbReference type="PANTHER" id="PTHR18964">
    <property type="entry name" value="ROK (REPRESSOR, ORF, KINASE) FAMILY"/>
    <property type="match status" value="1"/>
</dbReference>
<keyword evidence="3" id="KW-0859">Xylose metabolism</keyword>
<dbReference type="EMBL" id="JAUSUN010000002">
    <property type="protein sequence ID" value="MDQ0412211.1"/>
    <property type="molecule type" value="Genomic_DNA"/>
</dbReference>
<reference evidence="4 5" key="1">
    <citation type="submission" date="2023-07" db="EMBL/GenBank/DDBJ databases">
        <title>Genomic Encyclopedia of Type Strains, Phase IV (KMG-IV): sequencing the most valuable type-strain genomes for metagenomic binning, comparative biology and taxonomic classification.</title>
        <authorList>
            <person name="Goeker M."/>
        </authorList>
    </citation>
    <scope>NUCLEOTIDE SEQUENCE [LARGE SCALE GENOMIC DNA]</scope>
    <source>
        <strain evidence="4 5">DSM 19598</strain>
    </source>
</reference>
<name>A0ABU0FRF5_9BACI</name>
<dbReference type="Proteomes" id="UP001242313">
    <property type="component" value="Unassembled WGS sequence"/>
</dbReference>
<organism evidence="4 5">
    <name type="scientific">Mesobacillus stamsii</name>
    <dbReference type="NCBI Taxonomy" id="225347"/>
    <lineage>
        <taxon>Bacteria</taxon>
        <taxon>Bacillati</taxon>
        <taxon>Bacillota</taxon>
        <taxon>Bacilli</taxon>
        <taxon>Bacillales</taxon>
        <taxon>Bacillaceae</taxon>
        <taxon>Mesobacillus</taxon>
    </lineage>
</organism>
<dbReference type="InterPro" id="IPR036390">
    <property type="entry name" value="WH_DNA-bd_sf"/>
</dbReference>
<keyword evidence="5" id="KW-1185">Reference proteome</keyword>
<evidence type="ECO:0000256" key="2">
    <source>
        <dbReference type="ARBA" id="ARBA00006479"/>
    </source>
</evidence>
<dbReference type="InterPro" id="IPR036388">
    <property type="entry name" value="WH-like_DNA-bd_sf"/>
</dbReference>
<dbReference type="RefSeq" id="WP_307191081.1">
    <property type="nucleotide sequence ID" value="NZ_JAUSUN010000002.1"/>
</dbReference>